<evidence type="ECO:0000313" key="2">
    <source>
        <dbReference type="Proteomes" id="UP000256540"/>
    </source>
</evidence>
<proteinExistence type="predicted"/>
<protein>
    <submittedName>
        <fullName evidence="1">Uncharacterized protein</fullName>
    </submittedName>
</protein>
<dbReference type="Proteomes" id="UP000256540">
    <property type="component" value="Unassembled WGS sequence"/>
</dbReference>
<accession>A0AA93ANY3</accession>
<reference evidence="1 2" key="1">
    <citation type="submission" date="2018-11" db="EMBL/GenBank/DDBJ databases">
        <title>Draft genome sequences of proposed Pectobacterium aquaticum sp. nov. isolated in France from fresh water.</title>
        <authorList>
            <person name="Pedron J."/>
            <person name="Barny M.A."/>
        </authorList>
    </citation>
    <scope>NUCLEOTIDE SEQUENCE [LARGE SCALE GENOMIC DNA]</scope>
    <source>
        <strain evidence="1 2">A127-S21-F16</strain>
    </source>
</reference>
<sequence length="97" mass="12110">MKKLKSQYKKVSIHTYGLRSWCWYPNLRSHYHKYFSTYQEKSFYVLHCIEYRDFPLKLRAARSSCLPDPWDDLPAYTMKVAKSWKHNSRRRYQYFRE</sequence>
<name>A0AA93ANY3_9GAMM</name>
<comment type="caution">
    <text evidence="1">The sequence shown here is derived from an EMBL/GenBank/DDBJ whole genome shotgun (WGS) entry which is preliminary data.</text>
</comment>
<dbReference type="AlphaFoldDB" id="A0AA93ANY3"/>
<gene>
    <name evidence="1" type="ORF">DMB84_012225</name>
</gene>
<evidence type="ECO:0000313" key="1">
    <source>
        <dbReference type="EMBL" id="RRO19084.1"/>
    </source>
</evidence>
<dbReference type="EMBL" id="QHJS02000033">
    <property type="protein sequence ID" value="RRO19084.1"/>
    <property type="molecule type" value="Genomic_DNA"/>
</dbReference>
<organism evidence="1 2">
    <name type="scientific">Pectobacterium aquaticum</name>
    <dbReference type="NCBI Taxonomy" id="2204145"/>
    <lineage>
        <taxon>Bacteria</taxon>
        <taxon>Pseudomonadati</taxon>
        <taxon>Pseudomonadota</taxon>
        <taxon>Gammaproteobacteria</taxon>
        <taxon>Enterobacterales</taxon>
        <taxon>Pectobacteriaceae</taxon>
        <taxon>Pectobacterium</taxon>
    </lineage>
</organism>